<evidence type="ECO:0000313" key="2">
    <source>
        <dbReference type="EMBL" id="NOJ25267.1"/>
    </source>
</evidence>
<evidence type="ECO:0000313" key="3">
    <source>
        <dbReference type="Proteomes" id="UP000576645"/>
    </source>
</evidence>
<protein>
    <submittedName>
        <fullName evidence="2">Uncharacterized protein</fullName>
    </submittedName>
</protein>
<gene>
    <name evidence="2" type="ORF">F0238_21310</name>
</gene>
<keyword evidence="1" id="KW-1133">Transmembrane helix</keyword>
<accession>A0AAP7DFU4</accession>
<feature type="transmembrane region" description="Helical" evidence="1">
    <location>
        <begin position="74"/>
        <end position="98"/>
    </location>
</feature>
<keyword evidence="1" id="KW-0812">Transmembrane</keyword>
<organism evidence="2 3">
    <name type="scientific">Vibrio coralliilyticus</name>
    <dbReference type="NCBI Taxonomy" id="190893"/>
    <lineage>
        <taxon>Bacteria</taxon>
        <taxon>Pseudomonadati</taxon>
        <taxon>Pseudomonadota</taxon>
        <taxon>Gammaproteobacteria</taxon>
        <taxon>Vibrionales</taxon>
        <taxon>Vibrionaceae</taxon>
        <taxon>Vibrio</taxon>
    </lineage>
</organism>
<comment type="caution">
    <text evidence="2">The sequence shown here is derived from an EMBL/GenBank/DDBJ whole genome shotgun (WGS) entry which is preliminary data.</text>
</comment>
<dbReference type="Proteomes" id="UP000576645">
    <property type="component" value="Unassembled WGS sequence"/>
</dbReference>
<dbReference type="EMBL" id="VTXP01000015">
    <property type="protein sequence ID" value="NOJ25267.1"/>
    <property type="molecule type" value="Genomic_DNA"/>
</dbReference>
<name>A0AAP7DFU4_9VIBR</name>
<keyword evidence="1" id="KW-0472">Membrane</keyword>
<feature type="transmembrane region" description="Helical" evidence="1">
    <location>
        <begin position="110"/>
        <end position="136"/>
    </location>
</feature>
<proteinExistence type="predicted"/>
<evidence type="ECO:0000256" key="1">
    <source>
        <dbReference type="SAM" id="Phobius"/>
    </source>
</evidence>
<dbReference type="AlphaFoldDB" id="A0AAP7DFU4"/>
<feature type="transmembrane region" description="Helical" evidence="1">
    <location>
        <begin position="6"/>
        <end position="26"/>
    </location>
</feature>
<reference evidence="2 3" key="1">
    <citation type="submission" date="2019-09" db="EMBL/GenBank/DDBJ databases">
        <title>Draft genome sequencing and comparative genomics of hatchery-associated Vibrios.</title>
        <authorList>
            <person name="Kehlet-Delgado H."/>
            <person name="Mueller R.S."/>
        </authorList>
    </citation>
    <scope>NUCLEOTIDE SEQUENCE [LARGE SCALE GENOMIC DNA]</scope>
    <source>
        <strain evidence="2 3">09-121-3</strain>
    </source>
</reference>
<feature type="transmembrane region" description="Helical" evidence="1">
    <location>
        <begin position="47"/>
        <end position="68"/>
    </location>
</feature>
<sequence>MELIKYLLPIIFLGTVPALFSIRYLMPNESWSLRIKVIISRGILLKIPFGVCFGFLGILLIALLQKGLIEGKLIWFYLGVILYLFLIWLYLFLYRLLLNRGFNQSISWSVLINSIIMELGISLGMVLIAAGFAIVFDLTNGFV</sequence>